<name>A0ABP6N0E4_9ACTN</name>
<comment type="caution">
    <text evidence="2">The sequence shown here is derived from an EMBL/GenBank/DDBJ whole genome shotgun (WGS) entry which is preliminary data.</text>
</comment>
<sequence>MVGSPASPHLRPADTEAEDAAGPAQAVGRTGDLLVPGRSRWTVTRSALPVGSGLDGLWLTAAPKVGQVPGWRPRPPARTRPAVKP</sequence>
<feature type="region of interest" description="Disordered" evidence="1">
    <location>
        <begin position="1"/>
        <end position="32"/>
    </location>
</feature>
<feature type="region of interest" description="Disordered" evidence="1">
    <location>
        <begin position="66"/>
        <end position="85"/>
    </location>
</feature>
<protein>
    <submittedName>
        <fullName evidence="2">Uncharacterized protein</fullName>
    </submittedName>
</protein>
<accession>A0ABP6N0E4</accession>
<dbReference type="Proteomes" id="UP001500893">
    <property type="component" value="Unassembled WGS sequence"/>
</dbReference>
<evidence type="ECO:0000313" key="2">
    <source>
        <dbReference type="EMBL" id="GAA3132463.1"/>
    </source>
</evidence>
<keyword evidence="3" id="KW-1185">Reference proteome</keyword>
<organism evidence="2 3">
    <name type="scientific">Streptomyces rameus</name>
    <dbReference type="NCBI Taxonomy" id="68261"/>
    <lineage>
        <taxon>Bacteria</taxon>
        <taxon>Bacillati</taxon>
        <taxon>Actinomycetota</taxon>
        <taxon>Actinomycetes</taxon>
        <taxon>Kitasatosporales</taxon>
        <taxon>Streptomycetaceae</taxon>
        <taxon>Streptomyces</taxon>
    </lineage>
</organism>
<feature type="compositionally biased region" description="Basic residues" evidence="1">
    <location>
        <begin position="75"/>
        <end position="85"/>
    </location>
</feature>
<evidence type="ECO:0000313" key="3">
    <source>
        <dbReference type="Proteomes" id="UP001500893"/>
    </source>
</evidence>
<proteinExistence type="predicted"/>
<dbReference type="EMBL" id="BAAAVM010000022">
    <property type="protein sequence ID" value="GAA3132463.1"/>
    <property type="molecule type" value="Genomic_DNA"/>
</dbReference>
<dbReference type="RefSeq" id="WP_345048560.1">
    <property type="nucleotide sequence ID" value="NZ_BAAAVM010000022.1"/>
</dbReference>
<reference evidence="3" key="1">
    <citation type="journal article" date="2019" name="Int. J. Syst. Evol. Microbiol.">
        <title>The Global Catalogue of Microorganisms (GCM) 10K type strain sequencing project: providing services to taxonomists for standard genome sequencing and annotation.</title>
        <authorList>
            <consortium name="The Broad Institute Genomics Platform"/>
            <consortium name="The Broad Institute Genome Sequencing Center for Infectious Disease"/>
            <person name="Wu L."/>
            <person name="Ma J."/>
        </authorList>
    </citation>
    <scope>NUCLEOTIDE SEQUENCE [LARGE SCALE GENOMIC DNA]</scope>
    <source>
        <strain evidence="3">JCM 11574</strain>
    </source>
</reference>
<gene>
    <name evidence="2" type="ORF">GCM10010521_17890</name>
</gene>
<evidence type="ECO:0000256" key="1">
    <source>
        <dbReference type="SAM" id="MobiDB-lite"/>
    </source>
</evidence>